<dbReference type="OrthoDB" id="164464at2"/>
<reference evidence="3" key="1">
    <citation type="submission" date="2018-12" db="EMBL/GenBank/DDBJ databases">
        <title>Tengunoibacter tsumagoiensis gen. nov., sp. nov., Dictyobacter kobayashii sp. nov., D. alpinus sp. nov., and D. joshuensis sp. nov. and description of Dictyobacteraceae fam. nov. within the order Ktedonobacterales isolated from Tengu-no-mugimeshi.</title>
        <authorList>
            <person name="Wang C.M."/>
            <person name="Zheng Y."/>
            <person name="Sakai Y."/>
            <person name="Toyoda A."/>
            <person name="Minakuchi Y."/>
            <person name="Abe K."/>
            <person name="Yokota A."/>
            <person name="Yabe S."/>
        </authorList>
    </citation>
    <scope>NUCLEOTIDE SEQUENCE [LARGE SCALE GENOMIC DNA]</scope>
    <source>
        <strain evidence="3">S-27</strain>
    </source>
</reference>
<name>A0A401ZJ04_9CHLR</name>
<feature type="region of interest" description="Disordered" evidence="1">
    <location>
        <begin position="71"/>
        <end position="99"/>
    </location>
</feature>
<evidence type="ECO:0000256" key="1">
    <source>
        <dbReference type="SAM" id="MobiDB-lite"/>
    </source>
</evidence>
<organism evidence="2 3">
    <name type="scientific">Dictyobacter aurantiacus</name>
    <dbReference type="NCBI Taxonomy" id="1936993"/>
    <lineage>
        <taxon>Bacteria</taxon>
        <taxon>Bacillati</taxon>
        <taxon>Chloroflexota</taxon>
        <taxon>Ktedonobacteria</taxon>
        <taxon>Ktedonobacterales</taxon>
        <taxon>Dictyobacteraceae</taxon>
        <taxon>Dictyobacter</taxon>
    </lineage>
</organism>
<evidence type="ECO:0000313" key="2">
    <source>
        <dbReference type="EMBL" id="GCE06841.1"/>
    </source>
</evidence>
<dbReference type="AlphaFoldDB" id="A0A401ZJ04"/>
<dbReference type="Proteomes" id="UP000287224">
    <property type="component" value="Unassembled WGS sequence"/>
</dbReference>
<comment type="caution">
    <text evidence="2">The sequence shown here is derived from an EMBL/GenBank/DDBJ whole genome shotgun (WGS) entry which is preliminary data.</text>
</comment>
<dbReference type="EMBL" id="BIFQ01000001">
    <property type="protein sequence ID" value="GCE06841.1"/>
    <property type="molecule type" value="Genomic_DNA"/>
</dbReference>
<feature type="compositionally biased region" description="Polar residues" evidence="1">
    <location>
        <begin position="79"/>
        <end position="88"/>
    </location>
</feature>
<sequence length="99" mass="11141">MPWCRFFIPKIASPGVKPGDPDLNEHISYAKCIKGHVLRDANDWVQCENLPAADAKCWQEGGDTLFTLSVRKRNEERGATSNDQNGRFQQEPKTHASKS</sequence>
<protein>
    <submittedName>
        <fullName evidence="2">Uncharacterized protein</fullName>
    </submittedName>
</protein>
<dbReference type="RefSeq" id="WP_126597734.1">
    <property type="nucleotide sequence ID" value="NZ_BIFQ01000001.1"/>
</dbReference>
<accession>A0A401ZJ04</accession>
<evidence type="ECO:0000313" key="3">
    <source>
        <dbReference type="Proteomes" id="UP000287224"/>
    </source>
</evidence>
<feature type="compositionally biased region" description="Basic and acidic residues" evidence="1">
    <location>
        <begin position="90"/>
        <end position="99"/>
    </location>
</feature>
<gene>
    <name evidence="2" type="ORF">KDAU_41700</name>
</gene>
<proteinExistence type="predicted"/>
<keyword evidence="3" id="KW-1185">Reference proteome</keyword>